<organism evidence="2 3">
    <name type="scientific">Muribaculum intestinale</name>
    <dbReference type="NCBI Taxonomy" id="1796646"/>
    <lineage>
        <taxon>Bacteria</taxon>
        <taxon>Pseudomonadati</taxon>
        <taxon>Bacteroidota</taxon>
        <taxon>Bacteroidia</taxon>
        <taxon>Bacteroidales</taxon>
        <taxon>Muribaculaceae</taxon>
        <taxon>Muribaculum</taxon>
    </lineage>
</organism>
<evidence type="ECO:0000313" key="2">
    <source>
        <dbReference type="EMBL" id="TGY76693.1"/>
    </source>
</evidence>
<gene>
    <name evidence="2" type="ORF">E5333_00095</name>
</gene>
<dbReference type="Gene3D" id="3.40.50.10190">
    <property type="entry name" value="BRCT domain"/>
    <property type="match status" value="1"/>
</dbReference>
<dbReference type="InterPro" id="IPR001357">
    <property type="entry name" value="BRCT_dom"/>
</dbReference>
<comment type="caution">
    <text evidence="2">The sequence shown here is derived from an EMBL/GenBank/DDBJ whole genome shotgun (WGS) entry which is preliminary data.</text>
</comment>
<dbReference type="Gene3D" id="3.30.420.10">
    <property type="entry name" value="Ribonuclease H-like superfamily/Ribonuclease H"/>
    <property type="match status" value="1"/>
</dbReference>
<evidence type="ECO:0000259" key="1">
    <source>
        <dbReference type="PROSITE" id="PS50172"/>
    </source>
</evidence>
<dbReference type="AlphaFoldDB" id="A0A4S2G460"/>
<dbReference type="EMBL" id="SRYD01000001">
    <property type="protein sequence ID" value="TGY76693.1"/>
    <property type="molecule type" value="Genomic_DNA"/>
</dbReference>
<reference evidence="2 3" key="1">
    <citation type="submission" date="2019-04" db="EMBL/GenBank/DDBJ databases">
        <title>Microbes associate with the intestines of laboratory mice.</title>
        <authorList>
            <person name="Navarre W."/>
            <person name="Wong E."/>
            <person name="Huang K."/>
            <person name="Tropini C."/>
            <person name="Ng K."/>
            <person name="Yu B."/>
        </authorList>
    </citation>
    <scope>NUCLEOTIDE SEQUENCE [LARGE SCALE GENOMIC DNA]</scope>
    <source>
        <strain evidence="2 3">NM06_A21</strain>
    </source>
</reference>
<dbReference type="Proteomes" id="UP000306630">
    <property type="component" value="Unassembled WGS sequence"/>
</dbReference>
<dbReference type="GO" id="GO:0003676">
    <property type="term" value="F:nucleic acid binding"/>
    <property type="evidence" value="ECO:0007669"/>
    <property type="project" value="InterPro"/>
</dbReference>
<dbReference type="SUPFAM" id="SSF53098">
    <property type="entry name" value="Ribonuclease H-like"/>
    <property type="match status" value="1"/>
</dbReference>
<accession>A0A4S2G460</accession>
<dbReference type="InterPro" id="IPR036420">
    <property type="entry name" value="BRCT_dom_sf"/>
</dbReference>
<dbReference type="SUPFAM" id="SSF52113">
    <property type="entry name" value="BRCT domain"/>
    <property type="match status" value="1"/>
</dbReference>
<name>A0A4S2G460_9BACT</name>
<dbReference type="InterPro" id="IPR036397">
    <property type="entry name" value="RNaseH_sf"/>
</dbReference>
<proteinExistence type="predicted"/>
<dbReference type="Pfam" id="PF00533">
    <property type="entry name" value="BRCT"/>
    <property type="match status" value="1"/>
</dbReference>
<protein>
    <recommendedName>
        <fullName evidence="1">BRCT domain-containing protein</fullName>
    </recommendedName>
</protein>
<dbReference type="RefSeq" id="WP_135957229.1">
    <property type="nucleotide sequence ID" value="NZ_CAOOOG010000027.1"/>
</dbReference>
<feature type="domain" description="BRCT" evidence="1">
    <location>
        <begin position="214"/>
        <end position="307"/>
    </location>
</feature>
<sequence>MNPSFLLFHAENVNKEQNSICHLILVPVVEGSLQPAREFFFNPEAPFEFVMSGITSAEVESFPSFATQWPQVQAIFEQYDMAVCTAEGYSAHALYGTLSRLGVDFTPIRYCNAKAICRRLMNEVSYSLDFLSYRFYNDTVGDDKPVAIAERWCDLAMKALALAGDVSFDDLFARVKIIPGEISPDGLAPSLCRRDYSNRVAKTFDSSTVVVDARPDNPFYGMNVVFTGKMESMKRDDARTAVVAVGGNAPENLTQDTDFLVVGVQDLRLVGEKGLSGKMKKAAKYKEKGFPIEIIDEDDFLEMLKIR</sequence>
<dbReference type="PROSITE" id="PS50172">
    <property type="entry name" value="BRCT"/>
    <property type="match status" value="1"/>
</dbReference>
<dbReference type="InterPro" id="IPR012337">
    <property type="entry name" value="RNaseH-like_sf"/>
</dbReference>
<evidence type="ECO:0000313" key="3">
    <source>
        <dbReference type="Proteomes" id="UP000306630"/>
    </source>
</evidence>
<dbReference type="CDD" id="cd17748">
    <property type="entry name" value="BRCT_DNA_ligase_like"/>
    <property type="match status" value="1"/>
</dbReference>